<keyword evidence="2" id="KW-1185">Reference proteome</keyword>
<accession>A0A0M3JMZ4</accession>
<evidence type="ECO:0000313" key="1">
    <source>
        <dbReference type="EMBL" id="VDK34231.1"/>
    </source>
</evidence>
<dbReference type="Proteomes" id="UP000267096">
    <property type="component" value="Unassembled WGS sequence"/>
</dbReference>
<reference evidence="3" key="1">
    <citation type="submission" date="2017-02" db="UniProtKB">
        <authorList>
            <consortium name="WormBaseParasite"/>
        </authorList>
    </citation>
    <scope>IDENTIFICATION</scope>
</reference>
<name>A0A0M3JMZ4_ANISI</name>
<dbReference type="AlphaFoldDB" id="A0A0M3JMZ4"/>
<dbReference type="WBParaSite" id="ASIM_0000903301-mRNA-1">
    <property type="protein sequence ID" value="ASIM_0000903301-mRNA-1"/>
    <property type="gene ID" value="ASIM_0000903301"/>
</dbReference>
<proteinExistence type="predicted"/>
<organism evidence="3">
    <name type="scientific">Anisakis simplex</name>
    <name type="common">Herring worm</name>
    <dbReference type="NCBI Taxonomy" id="6269"/>
    <lineage>
        <taxon>Eukaryota</taxon>
        <taxon>Metazoa</taxon>
        <taxon>Ecdysozoa</taxon>
        <taxon>Nematoda</taxon>
        <taxon>Chromadorea</taxon>
        <taxon>Rhabditida</taxon>
        <taxon>Spirurina</taxon>
        <taxon>Ascaridomorpha</taxon>
        <taxon>Ascaridoidea</taxon>
        <taxon>Anisakidae</taxon>
        <taxon>Anisakis</taxon>
        <taxon>Anisakis simplex complex</taxon>
    </lineage>
</organism>
<dbReference type="EMBL" id="UYRR01024789">
    <property type="protein sequence ID" value="VDK34231.1"/>
    <property type="molecule type" value="Genomic_DNA"/>
</dbReference>
<evidence type="ECO:0000313" key="2">
    <source>
        <dbReference type="Proteomes" id="UP000267096"/>
    </source>
</evidence>
<protein>
    <submittedName>
        <fullName evidence="3">Transposase</fullName>
    </submittedName>
</protein>
<evidence type="ECO:0000313" key="3">
    <source>
        <dbReference type="WBParaSite" id="ASIM_0000903301-mRNA-1"/>
    </source>
</evidence>
<sequence length="72" mass="8411">MLNQVGTERSVAMTMNMVMSRILHLPGRKMDLTVIRQDLQKLRKKRQRNLNMKNPKKVEQATLKGVIINPRI</sequence>
<reference evidence="1 2" key="2">
    <citation type="submission" date="2018-11" db="EMBL/GenBank/DDBJ databases">
        <authorList>
            <consortium name="Pathogen Informatics"/>
        </authorList>
    </citation>
    <scope>NUCLEOTIDE SEQUENCE [LARGE SCALE GENOMIC DNA]</scope>
</reference>
<gene>
    <name evidence="1" type="ORF">ASIM_LOCUS8775</name>
</gene>